<dbReference type="RefSeq" id="WP_138002693.1">
    <property type="nucleotide sequence ID" value="NZ_QGQD01000057.1"/>
</dbReference>
<protein>
    <submittedName>
        <fullName evidence="5">Efflux transporter, RND family, MFP subunit</fullName>
    </submittedName>
</protein>
<evidence type="ECO:0000256" key="1">
    <source>
        <dbReference type="ARBA" id="ARBA00004196"/>
    </source>
</evidence>
<feature type="compositionally biased region" description="Basic and acidic residues" evidence="3">
    <location>
        <begin position="217"/>
        <end position="226"/>
    </location>
</feature>
<dbReference type="InterPro" id="IPR050465">
    <property type="entry name" value="UPF0194_transport"/>
</dbReference>
<dbReference type="STRING" id="180332.GCA_000797495_05108"/>
<feature type="signal peptide" evidence="4">
    <location>
        <begin position="1"/>
        <end position="26"/>
    </location>
</feature>
<keyword evidence="6" id="KW-1185">Reference proteome</keyword>
<dbReference type="PANTHER" id="PTHR32347:SF29">
    <property type="entry name" value="UPF0194 MEMBRANE PROTEIN YBHG"/>
    <property type="match status" value="1"/>
</dbReference>
<keyword evidence="2" id="KW-0175">Coiled coil</keyword>
<feature type="compositionally biased region" description="Polar residues" evidence="3">
    <location>
        <begin position="315"/>
        <end position="335"/>
    </location>
</feature>
<keyword evidence="4" id="KW-0732">Signal</keyword>
<proteinExistence type="predicted"/>
<dbReference type="Proteomes" id="UP000306509">
    <property type="component" value="Unassembled WGS sequence"/>
</dbReference>
<accession>A0A4U8Q7C3</accession>
<gene>
    <name evidence="5" type="ORF">DSM106044_02892</name>
</gene>
<feature type="chain" id="PRO_5020801321" evidence="4">
    <location>
        <begin position="27"/>
        <end position="597"/>
    </location>
</feature>
<reference evidence="5 6" key="1">
    <citation type="journal article" date="2019" name="Anaerobe">
        <title>Detection of Robinsoniella peoriensis in multiple bone samples of a trauma patient.</title>
        <authorList>
            <person name="Schrottner P."/>
            <person name="Hartwich K."/>
            <person name="Bunk B."/>
            <person name="Schober I."/>
            <person name="Helbig S."/>
            <person name="Rudolph W.W."/>
            <person name="Gunzer F."/>
        </authorList>
    </citation>
    <scope>NUCLEOTIDE SEQUENCE [LARGE SCALE GENOMIC DNA]</scope>
    <source>
        <strain evidence="5 6">DSM 106044</strain>
    </source>
</reference>
<dbReference type="Gene3D" id="2.40.420.20">
    <property type="match status" value="1"/>
</dbReference>
<dbReference type="AlphaFoldDB" id="A0A4U8Q7C3"/>
<dbReference type="GO" id="GO:0030313">
    <property type="term" value="C:cell envelope"/>
    <property type="evidence" value="ECO:0007669"/>
    <property type="project" value="UniProtKB-SubCell"/>
</dbReference>
<feature type="region of interest" description="Disordered" evidence="3">
    <location>
        <begin position="217"/>
        <end position="379"/>
    </location>
</feature>
<name>A0A4U8Q7C3_9FIRM</name>
<dbReference type="PANTHER" id="PTHR32347">
    <property type="entry name" value="EFFLUX SYSTEM COMPONENT YKNX-RELATED"/>
    <property type="match status" value="1"/>
</dbReference>
<feature type="compositionally biased region" description="Low complexity" evidence="3">
    <location>
        <begin position="227"/>
        <end position="245"/>
    </location>
</feature>
<evidence type="ECO:0000256" key="2">
    <source>
        <dbReference type="ARBA" id="ARBA00023054"/>
    </source>
</evidence>
<comment type="caution">
    <text evidence="5">The sequence shown here is derived from an EMBL/GenBank/DDBJ whole genome shotgun (WGS) entry which is preliminary data.</text>
</comment>
<comment type="subcellular location">
    <subcellularLocation>
        <location evidence="1">Cell envelope</location>
    </subcellularLocation>
</comment>
<feature type="compositionally biased region" description="Basic and acidic residues" evidence="3">
    <location>
        <begin position="112"/>
        <end position="137"/>
    </location>
</feature>
<sequence length="597" mass="64888" precursor="true">MNRKKVISILASFLVLMLLFTVLSRAADSASLANVQTKTAQSMTIDHRVTGNGKVMQNREQAVSTIGDQKVQTIYVSEGQTVEAGELLFDLDIANLKEQILLKKQEIEKMDLTEGDNKSKSSAEEQKKSSTRNRAEQDVGLAAGKGNEAVTRAAEALQNAQQKLQEYRNQQGIPTDGNDAVLAELNKTLKAKDKALQQAQEELKELERKIEREVNKALDAAEKKNQEAQAQAAAYTEPQTEAPAEPSSDEKGLVSNGSAAQPQTQTPAPAPAPETEDLAKVEKAVRDQYKSELEKANKKVEKAQKEKSSAEQAIGQYQQEQAENQAKGTQEQEQQLIDDVNAKQQAYDDAVNARDDSIRTAQRALEDANAPEGTDSSGKISKLDKEKLQMELQKLEALQAAGGQIKAPIKGIVTKIAITTGDKTMDGTAMLLADTTNGSKFVAQVPVDQEKYIAKNDPVVLKPGNNGQPIEGLTVESVKANEENKDMLDVTVKLPADTLEIGTAAEFEVTRTSKSYPTCVPISALHEDNNEKFIYVIQETTSVLGDELKAQKVVVKVLDQNENFAALSDGTITNDQKIITGSDKNISGGSRVRLAEE</sequence>
<evidence type="ECO:0000313" key="5">
    <source>
        <dbReference type="EMBL" id="TLD00224.1"/>
    </source>
</evidence>
<evidence type="ECO:0000313" key="6">
    <source>
        <dbReference type="Proteomes" id="UP000306509"/>
    </source>
</evidence>
<evidence type="ECO:0000256" key="3">
    <source>
        <dbReference type="SAM" id="MobiDB-lite"/>
    </source>
</evidence>
<dbReference type="EMBL" id="QGQD01000057">
    <property type="protein sequence ID" value="TLD00224.1"/>
    <property type="molecule type" value="Genomic_DNA"/>
</dbReference>
<feature type="compositionally biased region" description="Basic and acidic residues" evidence="3">
    <location>
        <begin position="277"/>
        <end position="309"/>
    </location>
</feature>
<organism evidence="5 6">
    <name type="scientific">Robinsoniella peoriensis</name>
    <dbReference type="NCBI Taxonomy" id="180332"/>
    <lineage>
        <taxon>Bacteria</taxon>
        <taxon>Bacillati</taxon>
        <taxon>Bacillota</taxon>
        <taxon>Clostridia</taxon>
        <taxon>Lachnospirales</taxon>
        <taxon>Lachnospiraceae</taxon>
        <taxon>Robinsoniella</taxon>
    </lineage>
</organism>
<evidence type="ECO:0000256" key="4">
    <source>
        <dbReference type="SAM" id="SignalP"/>
    </source>
</evidence>
<feature type="region of interest" description="Disordered" evidence="3">
    <location>
        <begin position="112"/>
        <end position="142"/>
    </location>
</feature>